<dbReference type="GO" id="GO:0034198">
    <property type="term" value="P:cellular response to amino acid starvation"/>
    <property type="evidence" value="ECO:0007669"/>
    <property type="project" value="TreeGrafter"/>
</dbReference>
<proteinExistence type="inferred from homology"/>
<dbReference type="InterPro" id="IPR024130">
    <property type="entry name" value="DAP1/DAPL1"/>
</dbReference>
<dbReference type="Pfam" id="PF15228">
    <property type="entry name" value="DAP"/>
    <property type="match status" value="1"/>
</dbReference>
<dbReference type="GO" id="GO:0010507">
    <property type="term" value="P:negative regulation of autophagy"/>
    <property type="evidence" value="ECO:0007669"/>
    <property type="project" value="TreeGrafter"/>
</dbReference>
<dbReference type="PANTHER" id="PTHR13177">
    <property type="entry name" value="DEATH-ASSOCIATED PROTEIN 1"/>
    <property type="match status" value="1"/>
</dbReference>
<evidence type="ECO:0000256" key="2">
    <source>
        <dbReference type="ARBA" id="ARBA00038025"/>
    </source>
</evidence>
<evidence type="ECO:0000256" key="1">
    <source>
        <dbReference type="ARBA" id="ARBA00022845"/>
    </source>
</evidence>
<feature type="region of interest" description="Disordered" evidence="3">
    <location>
        <begin position="24"/>
        <end position="100"/>
    </location>
</feature>
<organism evidence="4 5">
    <name type="scientific">Pseudonaja textilis</name>
    <name type="common">Eastern brown snake</name>
    <dbReference type="NCBI Taxonomy" id="8673"/>
    <lineage>
        <taxon>Eukaryota</taxon>
        <taxon>Metazoa</taxon>
        <taxon>Chordata</taxon>
        <taxon>Craniata</taxon>
        <taxon>Vertebrata</taxon>
        <taxon>Euteleostomi</taxon>
        <taxon>Lepidosauria</taxon>
        <taxon>Squamata</taxon>
        <taxon>Bifurcata</taxon>
        <taxon>Unidentata</taxon>
        <taxon>Episquamata</taxon>
        <taxon>Toxicofera</taxon>
        <taxon>Serpentes</taxon>
        <taxon>Colubroidea</taxon>
        <taxon>Elapidae</taxon>
        <taxon>Hydrophiinae</taxon>
        <taxon>Pseudonaja</taxon>
    </lineage>
</organism>
<feature type="compositionally biased region" description="Polar residues" evidence="3">
    <location>
        <begin position="70"/>
        <end position="100"/>
    </location>
</feature>
<dbReference type="PANTHER" id="PTHR13177:SF3">
    <property type="entry name" value="DEATH-ASSOCIATED PROTEIN 1"/>
    <property type="match status" value="1"/>
</dbReference>
<evidence type="ECO:0000313" key="4">
    <source>
        <dbReference type="Ensembl" id="ENSPTXP00000021156.1"/>
    </source>
</evidence>
<dbReference type="Ensembl" id="ENSPTXT00000021802.1">
    <property type="protein sequence ID" value="ENSPTXP00000021156.1"/>
    <property type="gene ID" value="ENSPTXG00000014634.1"/>
</dbReference>
<keyword evidence="5" id="KW-1185">Reference proteome</keyword>
<dbReference type="GO" id="GO:0070513">
    <property type="term" value="F:death domain binding"/>
    <property type="evidence" value="ECO:0007669"/>
    <property type="project" value="TreeGrafter"/>
</dbReference>
<dbReference type="AlphaFoldDB" id="A0A670ZG31"/>
<dbReference type="GO" id="GO:0097190">
    <property type="term" value="P:apoptotic signaling pathway"/>
    <property type="evidence" value="ECO:0007669"/>
    <property type="project" value="TreeGrafter"/>
</dbReference>
<keyword evidence="1" id="KW-0810">Translation regulation</keyword>
<sequence length="100" mass="10703">MASPGHETDCVYGFFMEVKAGGVRIVQKHPHIPDTKEDKDKDDQEWESGTSPPKPTLLISGAIARGDKGCSTSGPSKTTSLCGKTSSPTTCQSIYPQPHK</sequence>
<dbReference type="Proteomes" id="UP000472273">
    <property type="component" value="Unplaced"/>
</dbReference>
<name>A0A670ZG31_PSETE</name>
<accession>A0A670ZG31</accession>
<reference evidence="4" key="2">
    <citation type="submission" date="2025-09" db="UniProtKB">
        <authorList>
            <consortium name="Ensembl"/>
        </authorList>
    </citation>
    <scope>IDENTIFICATION</scope>
</reference>
<comment type="similarity">
    <text evidence="2">Belongs to the DAP-DAPL1 family.</text>
</comment>
<protein>
    <submittedName>
        <fullName evidence="4">Uncharacterized protein</fullName>
    </submittedName>
</protein>
<dbReference type="GeneTree" id="ENSGT01140000282872"/>
<feature type="compositionally biased region" description="Basic and acidic residues" evidence="3">
    <location>
        <begin position="31"/>
        <end position="42"/>
    </location>
</feature>
<evidence type="ECO:0000313" key="5">
    <source>
        <dbReference type="Proteomes" id="UP000472273"/>
    </source>
</evidence>
<evidence type="ECO:0000256" key="3">
    <source>
        <dbReference type="SAM" id="MobiDB-lite"/>
    </source>
</evidence>
<reference evidence="4" key="1">
    <citation type="submission" date="2025-08" db="UniProtKB">
        <authorList>
            <consortium name="Ensembl"/>
        </authorList>
    </citation>
    <scope>IDENTIFICATION</scope>
</reference>
<dbReference type="GO" id="GO:0006417">
    <property type="term" value="P:regulation of translation"/>
    <property type="evidence" value="ECO:0007669"/>
    <property type="project" value="UniProtKB-KW"/>
</dbReference>